<accession>A0A3N0IWW9</accession>
<evidence type="ECO:0000256" key="1">
    <source>
        <dbReference type="ARBA" id="ARBA00022448"/>
    </source>
</evidence>
<dbReference type="PANTHER" id="PTHR43177">
    <property type="entry name" value="PROTEIN NRFC"/>
    <property type="match status" value="1"/>
</dbReference>
<keyword evidence="2" id="KW-0004">4Fe-4S</keyword>
<dbReference type="Proteomes" id="UP000253817">
    <property type="component" value="Unassembled WGS sequence"/>
</dbReference>
<dbReference type="RefSeq" id="WP_114545284.1">
    <property type="nucleotide sequence ID" value="NZ_PPTT01000004.1"/>
</dbReference>
<dbReference type="Proteomes" id="UP000270112">
    <property type="component" value="Unassembled WGS sequence"/>
</dbReference>
<evidence type="ECO:0000256" key="2">
    <source>
        <dbReference type="ARBA" id="ARBA00022485"/>
    </source>
</evidence>
<name>A0A3N0IWW9_9ACTN</name>
<evidence type="ECO:0000313" key="12">
    <source>
        <dbReference type="Proteomes" id="UP000270112"/>
    </source>
</evidence>
<evidence type="ECO:0000259" key="8">
    <source>
        <dbReference type="PROSITE" id="PS51379"/>
    </source>
</evidence>
<dbReference type="EMBL" id="PPTT01000004">
    <property type="protein sequence ID" value="RDB70734.1"/>
    <property type="molecule type" value="Genomic_DNA"/>
</dbReference>
<protein>
    <submittedName>
        <fullName evidence="10">4Fe-4S ferredoxin</fullName>
    </submittedName>
</protein>
<dbReference type="EMBL" id="QICC01000035">
    <property type="protein sequence ID" value="RNM41494.1"/>
    <property type="molecule type" value="Genomic_DNA"/>
</dbReference>
<dbReference type="CDD" id="cd16371">
    <property type="entry name" value="DMSOR_beta_like"/>
    <property type="match status" value="1"/>
</dbReference>
<dbReference type="Pfam" id="PF13247">
    <property type="entry name" value="Fer4_11"/>
    <property type="match status" value="1"/>
</dbReference>
<dbReference type="InterPro" id="IPR017900">
    <property type="entry name" value="4Fe4S_Fe_S_CS"/>
</dbReference>
<reference evidence="10" key="3">
    <citation type="journal article" date="2019" name="Microbiol. Resour. Announc.">
        <title>Draft Genome Sequences of Type Strains of Gordonibacter faecihominis, Paraeggerthella hongkongensis, Parvibacter caecicola,Slackia equolifaciens, Slackia faecicanis, and Slackia isoflavoniconvertens.</title>
        <authorList>
            <person name="Danylec N."/>
            <person name="Stoll D.A."/>
            <person name="Dotsch A."/>
            <person name="Huch M."/>
        </authorList>
    </citation>
    <scope>NUCLEOTIDE SEQUENCE</scope>
    <source>
        <strain evidence="10">DSM 16107</strain>
    </source>
</reference>
<evidence type="ECO:0000256" key="7">
    <source>
        <dbReference type="ARBA" id="ARBA00023014"/>
    </source>
</evidence>
<evidence type="ECO:0000256" key="4">
    <source>
        <dbReference type="ARBA" id="ARBA00022737"/>
    </source>
</evidence>
<reference evidence="9 11" key="1">
    <citation type="journal article" date="2018" name="Elife">
        <title>Discovery and characterization of a prevalent human gut bacterial enzyme sufficient for the inactivation of a family of plant toxins.</title>
        <authorList>
            <person name="Koppel N."/>
            <person name="Bisanz J.E."/>
            <person name="Pandelia M.E."/>
            <person name="Turnbaugh P.J."/>
            <person name="Balskus E.P."/>
        </authorList>
    </citation>
    <scope>NUCLEOTIDE SEQUENCE [LARGE SCALE GENOMIC DNA]</scope>
    <source>
        <strain evidence="9 11">DSM 16107</strain>
    </source>
</reference>
<sequence>MSYGFYFDMSRCIGCRTCQVACKDRHDLQTVGPRTRRVASYESGVFPNPSIYHVAVSCNHCEDPACVKSCPTTSMHKTDDGLVVHDDSLCVQCRYCMMACPYGAPQWDEATSMIVKCDSCMDLREAGKNPVCVDACLTRALDFGDIDELREKYGSGLVSEIPAIGPADLTHPNLLLRVTEGVDDETFNEVAL</sequence>
<dbReference type="OrthoDB" id="9779457at2"/>
<dbReference type="GO" id="GO:0051539">
    <property type="term" value="F:4 iron, 4 sulfur cluster binding"/>
    <property type="evidence" value="ECO:0007669"/>
    <property type="project" value="UniProtKB-KW"/>
</dbReference>
<dbReference type="InterPro" id="IPR017896">
    <property type="entry name" value="4Fe4S_Fe-S-bd"/>
</dbReference>
<dbReference type="Pfam" id="PF12797">
    <property type="entry name" value="Fer4_2"/>
    <property type="match status" value="1"/>
</dbReference>
<organism evidence="10 12">
    <name type="scientific">Eggerthella sinensis</name>
    <dbReference type="NCBI Taxonomy" id="242230"/>
    <lineage>
        <taxon>Bacteria</taxon>
        <taxon>Bacillati</taxon>
        <taxon>Actinomycetota</taxon>
        <taxon>Coriobacteriia</taxon>
        <taxon>Eggerthellales</taxon>
        <taxon>Eggerthellaceae</taxon>
        <taxon>Eggerthella</taxon>
    </lineage>
</organism>
<dbReference type="GO" id="GO:0046872">
    <property type="term" value="F:metal ion binding"/>
    <property type="evidence" value="ECO:0007669"/>
    <property type="project" value="UniProtKB-KW"/>
</dbReference>
<keyword evidence="5" id="KW-0249">Electron transport</keyword>
<keyword evidence="4" id="KW-0677">Repeat</keyword>
<reference evidence="12" key="2">
    <citation type="submission" date="2018-05" db="EMBL/GenBank/DDBJ databases">
        <title>Genome Sequencing of selected type strains of the family Eggerthellaceae.</title>
        <authorList>
            <person name="Danylec N."/>
            <person name="Stoll D.A."/>
            <person name="Doetsch A."/>
            <person name="Huch M."/>
        </authorList>
    </citation>
    <scope>NUCLEOTIDE SEQUENCE [LARGE SCALE GENOMIC DNA]</scope>
    <source>
        <strain evidence="12">DSM 16107</strain>
    </source>
</reference>
<keyword evidence="6" id="KW-0408">Iron</keyword>
<evidence type="ECO:0000313" key="10">
    <source>
        <dbReference type="EMBL" id="RNM41494.1"/>
    </source>
</evidence>
<keyword evidence="1" id="KW-0813">Transport</keyword>
<dbReference type="PROSITE" id="PS00198">
    <property type="entry name" value="4FE4S_FER_1"/>
    <property type="match status" value="1"/>
</dbReference>
<feature type="domain" description="4Fe-4S ferredoxin-type" evidence="8">
    <location>
        <begin position="3"/>
        <end position="33"/>
    </location>
</feature>
<evidence type="ECO:0000256" key="3">
    <source>
        <dbReference type="ARBA" id="ARBA00022723"/>
    </source>
</evidence>
<evidence type="ECO:0000313" key="9">
    <source>
        <dbReference type="EMBL" id="RDB70734.1"/>
    </source>
</evidence>
<dbReference type="PANTHER" id="PTHR43177:SF5">
    <property type="entry name" value="ANAEROBIC DIMETHYL SULFOXIDE REDUCTASE CHAIN B-RELATED"/>
    <property type="match status" value="1"/>
</dbReference>
<evidence type="ECO:0000256" key="6">
    <source>
        <dbReference type="ARBA" id="ARBA00023004"/>
    </source>
</evidence>
<evidence type="ECO:0000256" key="5">
    <source>
        <dbReference type="ARBA" id="ARBA00022982"/>
    </source>
</evidence>
<feature type="domain" description="4Fe-4S ferredoxin-type" evidence="8">
    <location>
        <begin position="81"/>
        <end position="110"/>
    </location>
</feature>
<dbReference type="SUPFAM" id="SSF54862">
    <property type="entry name" value="4Fe-4S ferredoxins"/>
    <property type="match status" value="1"/>
</dbReference>
<gene>
    <name evidence="9" type="ORF">C1876_03215</name>
    <name evidence="10" type="ORF">DMP09_09475</name>
</gene>
<keyword evidence="3" id="KW-0479">Metal-binding</keyword>
<keyword evidence="11" id="KW-1185">Reference proteome</keyword>
<comment type="caution">
    <text evidence="10">The sequence shown here is derived from an EMBL/GenBank/DDBJ whole genome shotgun (WGS) entry which is preliminary data.</text>
</comment>
<dbReference type="PROSITE" id="PS51379">
    <property type="entry name" value="4FE4S_FER_2"/>
    <property type="match status" value="3"/>
</dbReference>
<dbReference type="InterPro" id="IPR050954">
    <property type="entry name" value="ET_IronSulfur_Cluster-Binding"/>
</dbReference>
<keyword evidence="7" id="KW-0411">Iron-sulfur</keyword>
<dbReference type="Gene3D" id="3.30.70.20">
    <property type="match status" value="2"/>
</dbReference>
<evidence type="ECO:0000313" key="11">
    <source>
        <dbReference type="Proteomes" id="UP000253817"/>
    </source>
</evidence>
<feature type="domain" description="4Fe-4S ferredoxin-type" evidence="8">
    <location>
        <begin position="47"/>
        <end position="80"/>
    </location>
</feature>
<dbReference type="AlphaFoldDB" id="A0A3N0IWW9"/>
<proteinExistence type="predicted"/>